<dbReference type="EMBL" id="BMIK01000012">
    <property type="protein sequence ID" value="GGC37105.1"/>
    <property type="molecule type" value="Genomic_DNA"/>
</dbReference>
<sequence>MRGKNIKKILKILLWTATGILLLSASLVFALRYKPVQTYFAKKAAAYLANELHTTISLDGLYFQPFSSLVLNGLYIADQEGDTLLYANKLTAAVDLWKLREGQIIVKKIGITDGRFFMERQQEHTNLSFLIDYFRTEPTPKKQGKRMKLDIRTVTLSNTSVGYKRIGAPTVRQGIDFNNIQLTELNGDFTDIDFVNHLFKSTVKNLRFREQSGFRVREMNTLALVDTNSIELRELYLETNRSRLRDYIRLGYDDFSSFRKFIDAVDIELNLNGARVHSKDIEFFAPDVATTLFDVTLSGSFFGKIPAIHARHVTLRASGNTYLAGNFTIHGLPDIDHTLFDMQLSRLSTNSHDIETLVPQLGNSPVLKLPAIFDHMGNLTYEGTLQGHYYHFAANGLLETELGTVITDIDLNIRDGIRYAGQLSTTAFELGTLLQLPQFGNSGFDISIEGNGFAVKEINSTVTGKVDYLDFRDYGYRNIDLEGTFAEMQFAGDVAIDDPNLQLHFDGDVNFNPKFPEYTFTAEVGYANLYPIHLYKKTPITVENASVISNFKGSTINDIQGDIAIRDVQFLTNTDRYLIDSLTLSANGSQEHRTLHIQSDIATATLHGEIDLTSLDSYFKSVVMQYAPSMDLEVGPLGKQAFDFDLRLKNVEAVTALWAPKLLLPEGASMNGHFSTANNTANINLLVPKLSHDAIVVDRLIIDESTHSGALRLFLTADRISISDSLYINNVNLSHTLANDSLYTNLKLADVTAGNQLDFNGLVSFEKDRPIKMRVLPSTLVLNHEFWQLDEKALFYLDNGKLEVQDLNISNNRQVARLEGLISNSADDKALLTFQNFNLAAFNSATSPSGVELSGVLNGQMEVSSVLKNPYLLADITASDVYVNRTEIGDMILQADFDRVRELVNVKLETTRGETTTLMATGTYDATAETDQLAIDASLHETELILFQPFLTKLVSNISGTVSADINIAGSMSEPRINGTCYLHNAGFTVNYLRTPYRINDQVSLSNSTLVLKNLTVTDPKNNKAIANGTVDMRNPLIPNIQIDIDATNFLVLNTTFRDNPLYYGTAYGTGKFVFNGPTDGMNIAIQARTEENTHFYIPLNATGTVSDNDFIHFVNHDTLNTQHPQSRLLSGLSMNMDLQITPAAETSLYTDLGELSGRGEGLLSLRVSSLGDFEMFGDYTFNSGKFTFTAQDFINKIFDINQGGNIRWTGQPSDATINLAAVYGQRTSLSPLYNAAGREPVEQRVLAHAVMNLSGNLMRPDITFALNFPNDPYVKDELQSYLSDANNVNQQALSLIVRRSFVPGSAADFSRELNNTLLSAGTELAFNQLNNLISQSLNLKFVDLNIRSLNDASASVRLFNDRLIFTGGVTDQRNLNDLNVFSDRVVTDAELLYLIRKDGRLVLRGSNRLNSRNFLPLTINENYVSALGLVYRQEFYTFDEFLRRLFTVKRKTEEEEN</sequence>
<feature type="domain" description="Translocation and assembly module TamB C-terminal" evidence="5">
    <location>
        <begin position="1015"/>
        <end position="1436"/>
    </location>
</feature>
<evidence type="ECO:0000256" key="2">
    <source>
        <dbReference type="ARBA" id="ARBA00022692"/>
    </source>
</evidence>
<keyword evidence="4" id="KW-0472">Membrane</keyword>
<evidence type="ECO:0000313" key="6">
    <source>
        <dbReference type="EMBL" id="GGC37105.1"/>
    </source>
</evidence>
<evidence type="ECO:0000256" key="3">
    <source>
        <dbReference type="ARBA" id="ARBA00022989"/>
    </source>
</evidence>
<comment type="subcellular location">
    <subcellularLocation>
        <location evidence="1">Membrane</location>
        <topology evidence="1">Single-pass membrane protein</topology>
    </subcellularLocation>
</comment>
<organism evidence="6 7">
    <name type="scientific">Parapedobacter defluvii</name>
    <dbReference type="NCBI Taxonomy" id="2045106"/>
    <lineage>
        <taxon>Bacteria</taxon>
        <taxon>Pseudomonadati</taxon>
        <taxon>Bacteroidota</taxon>
        <taxon>Sphingobacteriia</taxon>
        <taxon>Sphingobacteriales</taxon>
        <taxon>Sphingobacteriaceae</taxon>
        <taxon>Parapedobacter</taxon>
    </lineage>
</organism>
<evidence type="ECO:0000256" key="4">
    <source>
        <dbReference type="ARBA" id="ARBA00023136"/>
    </source>
</evidence>
<keyword evidence="3" id="KW-1133">Transmembrane helix</keyword>
<protein>
    <submittedName>
        <fullName evidence="6">DUF490 domain-containing protein</fullName>
    </submittedName>
</protein>
<name>A0ABQ1MAB7_9SPHI</name>
<evidence type="ECO:0000259" key="5">
    <source>
        <dbReference type="Pfam" id="PF04357"/>
    </source>
</evidence>
<evidence type="ECO:0000256" key="1">
    <source>
        <dbReference type="ARBA" id="ARBA00004167"/>
    </source>
</evidence>
<dbReference type="InterPro" id="IPR007452">
    <property type="entry name" value="TamB_C"/>
</dbReference>
<keyword evidence="2" id="KW-0812">Transmembrane</keyword>
<dbReference type="Pfam" id="PF04357">
    <property type="entry name" value="TamB"/>
    <property type="match status" value="1"/>
</dbReference>
<reference evidence="7" key="1">
    <citation type="journal article" date="2019" name="Int. J. Syst. Evol. Microbiol.">
        <title>The Global Catalogue of Microorganisms (GCM) 10K type strain sequencing project: providing services to taxonomists for standard genome sequencing and annotation.</title>
        <authorList>
            <consortium name="The Broad Institute Genomics Platform"/>
            <consortium name="The Broad Institute Genome Sequencing Center for Infectious Disease"/>
            <person name="Wu L."/>
            <person name="Ma J."/>
        </authorList>
    </citation>
    <scope>NUCLEOTIDE SEQUENCE [LARGE SCALE GENOMIC DNA]</scope>
    <source>
        <strain evidence="7">CGMCC 1.15342</strain>
    </source>
</reference>
<dbReference type="PANTHER" id="PTHR36985">
    <property type="entry name" value="TRANSLOCATION AND ASSEMBLY MODULE SUBUNIT TAMB"/>
    <property type="match status" value="1"/>
</dbReference>
<evidence type="ECO:0000313" key="7">
    <source>
        <dbReference type="Proteomes" id="UP000597338"/>
    </source>
</evidence>
<keyword evidence="7" id="KW-1185">Reference proteome</keyword>
<accession>A0ABQ1MAB7</accession>
<comment type="caution">
    <text evidence="6">The sequence shown here is derived from an EMBL/GenBank/DDBJ whole genome shotgun (WGS) entry which is preliminary data.</text>
</comment>
<gene>
    <name evidence="6" type="ORF">GCM10011386_31510</name>
</gene>
<dbReference type="PANTHER" id="PTHR36985:SF1">
    <property type="entry name" value="TRANSLOCATION AND ASSEMBLY MODULE SUBUNIT TAMB"/>
    <property type="match status" value="1"/>
</dbReference>
<dbReference type="Proteomes" id="UP000597338">
    <property type="component" value="Unassembled WGS sequence"/>
</dbReference>
<proteinExistence type="predicted"/>